<reference evidence="1" key="1">
    <citation type="submission" date="2020-11" db="EMBL/GenBank/DDBJ databases">
        <authorList>
            <person name="Tran Van P."/>
        </authorList>
    </citation>
    <scope>NUCLEOTIDE SEQUENCE</scope>
</reference>
<dbReference type="AlphaFoldDB" id="A0A7R8WLL6"/>
<evidence type="ECO:0000313" key="1">
    <source>
        <dbReference type="EMBL" id="CAD7234031.1"/>
    </source>
</evidence>
<protein>
    <submittedName>
        <fullName evidence="1">Uncharacterized protein</fullName>
    </submittedName>
</protein>
<feature type="non-terminal residue" evidence="1">
    <location>
        <position position="1"/>
    </location>
</feature>
<name>A0A7R8WLL6_9CRUS</name>
<sequence>MLDVLCGSSSLPPAREWSPSLFEFFVTGGATGVFTELRFDKVCVLKEIPKTFCSPEAAEPSLYSVKISELIIE</sequence>
<proteinExistence type="predicted"/>
<accession>A0A7R8WLL6</accession>
<dbReference type="EMBL" id="OB667560">
    <property type="protein sequence ID" value="CAD7234031.1"/>
    <property type="molecule type" value="Genomic_DNA"/>
</dbReference>
<gene>
    <name evidence="1" type="ORF">CTOB1V02_LOCUS11849</name>
</gene>
<organism evidence="1">
    <name type="scientific">Cyprideis torosa</name>
    <dbReference type="NCBI Taxonomy" id="163714"/>
    <lineage>
        <taxon>Eukaryota</taxon>
        <taxon>Metazoa</taxon>
        <taxon>Ecdysozoa</taxon>
        <taxon>Arthropoda</taxon>
        <taxon>Crustacea</taxon>
        <taxon>Oligostraca</taxon>
        <taxon>Ostracoda</taxon>
        <taxon>Podocopa</taxon>
        <taxon>Podocopida</taxon>
        <taxon>Cytherocopina</taxon>
        <taxon>Cytheroidea</taxon>
        <taxon>Cytherideidae</taxon>
        <taxon>Cyprideis</taxon>
    </lineage>
</organism>